<dbReference type="AlphaFoldDB" id="W0EB18"/>
<feature type="chain" id="PRO_5004787502" evidence="7">
    <location>
        <begin position="24"/>
        <end position="416"/>
    </location>
</feature>
<proteinExistence type="predicted"/>
<evidence type="ECO:0000256" key="6">
    <source>
        <dbReference type="SAM" id="Phobius"/>
    </source>
</evidence>
<dbReference type="KEGG" id="dmt:DESME_03600"/>
<evidence type="ECO:0000313" key="8">
    <source>
        <dbReference type="EMBL" id="AHF06241.1"/>
    </source>
</evidence>
<dbReference type="GO" id="GO:0034755">
    <property type="term" value="P:iron ion transmembrane transport"/>
    <property type="evidence" value="ECO:0007669"/>
    <property type="project" value="TreeGrafter"/>
</dbReference>
<dbReference type="PANTHER" id="PTHR11706:SF33">
    <property type="entry name" value="NATURAL RESISTANCE-ASSOCIATED MACROPHAGE PROTEIN 2"/>
    <property type="match status" value="1"/>
</dbReference>
<keyword evidence="9" id="KW-1185">Reference proteome</keyword>
<evidence type="ECO:0000256" key="3">
    <source>
        <dbReference type="ARBA" id="ARBA00022692"/>
    </source>
</evidence>
<evidence type="ECO:0000256" key="7">
    <source>
        <dbReference type="SAM" id="SignalP"/>
    </source>
</evidence>
<evidence type="ECO:0000256" key="2">
    <source>
        <dbReference type="ARBA" id="ARBA00022448"/>
    </source>
</evidence>
<feature type="transmembrane region" description="Helical" evidence="6">
    <location>
        <begin position="273"/>
        <end position="296"/>
    </location>
</feature>
<dbReference type="OrthoDB" id="141480at2"/>
<keyword evidence="5 6" id="KW-0472">Membrane</keyword>
<dbReference type="PANTHER" id="PTHR11706">
    <property type="entry name" value="SOLUTE CARRIER PROTEIN FAMILY 11 MEMBER"/>
    <property type="match status" value="1"/>
</dbReference>
<dbReference type="EMBL" id="CP007032">
    <property type="protein sequence ID" value="AHF06241.1"/>
    <property type="molecule type" value="Genomic_DNA"/>
</dbReference>
<evidence type="ECO:0000256" key="5">
    <source>
        <dbReference type="ARBA" id="ARBA00023136"/>
    </source>
</evidence>
<protein>
    <submittedName>
        <fullName evidence="8">Mn transporter</fullName>
    </submittedName>
</protein>
<keyword evidence="3 6" id="KW-0812">Transmembrane</keyword>
<feature type="transmembrane region" description="Helical" evidence="6">
    <location>
        <begin position="114"/>
        <end position="134"/>
    </location>
</feature>
<feature type="signal peptide" evidence="7">
    <location>
        <begin position="1"/>
        <end position="23"/>
    </location>
</feature>
<dbReference type="RefSeq" id="WP_006715264.1">
    <property type="nucleotide sequence ID" value="NZ_CP007032.1"/>
</dbReference>
<feature type="transmembrane region" description="Helical" evidence="6">
    <location>
        <begin position="146"/>
        <end position="164"/>
    </location>
</feature>
<feature type="transmembrane region" description="Helical" evidence="6">
    <location>
        <begin position="184"/>
        <end position="205"/>
    </location>
</feature>
<dbReference type="Proteomes" id="UP000010847">
    <property type="component" value="Chromosome"/>
</dbReference>
<dbReference type="GO" id="GO:0015086">
    <property type="term" value="F:cadmium ion transmembrane transporter activity"/>
    <property type="evidence" value="ECO:0007669"/>
    <property type="project" value="TreeGrafter"/>
</dbReference>
<dbReference type="Pfam" id="PF01566">
    <property type="entry name" value="Nramp"/>
    <property type="match status" value="1"/>
</dbReference>
<gene>
    <name evidence="8" type="ORF">DESME_03600</name>
</gene>
<keyword evidence="4 6" id="KW-1133">Transmembrane helix</keyword>
<reference evidence="8 9" key="1">
    <citation type="submission" date="2013-12" db="EMBL/GenBank/DDBJ databases">
        <authorList>
            <consortium name="DOE Joint Genome Institute"/>
            <person name="Smidt H."/>
            <person name="Huntemann M."/>
            <person name="Han J."/>
            <person name="Chen A."/>
            <person name="Kyrpides N."/>
            <person name="Mavromatis K."/>
            <person name="Markowitz V."/>
            <person name="Palaniappan K."/>
            <person name="Ivanova N."/>
            <person name="Schaumberg A."/>
            <person name="Pati A."/>
            <person name="Liolios K."/>
            <person name="Nordberg H.P."/>
            <person name="Cantor M.N."/>
            <person name="Hua S.X."/>
            <person name="Woyke T."/>
        </authorList>
    </citation>
    <scope>NUCLEOTIDE SEQUENCE [LARGE SCALE GENOMIC DNA]</scope>
    <source>
        <strain evidence="9">DSM 15288</strain>
    </source>
</reference>
<organism evidence="8 9">
    <name type="scientific">Desulfitobacterium metallireducens DSM 15288</name>
    <dbReference type="NCBI Taxonomy" id="871968"/>
    <lineage>
        <taxon>Bacteria</taxon>
        <taxon>Bacillati</taxon>
        <taxon>Bacillota</taxon>
        <taxon>Clostridia</taxon>
        <taxon>Eubacteriales</taxon>
        <taxon>Desulfitobacteriaceae</taxon>
        <taxon>Desulfitobacterium</taxon>
    </lineage>
</organism>
<dbReference type="InterPro" id="IPR001046">
    <property type="entry name" value="NRAMP_fam"/>
</dbReference>
<evidence type="ECO:0000313" key="9">
    <source>
        <dbReference type="Proteomes" id="UP000010847"/>
    </source>
</evidence>
<comment type="subcellular location">
    <subcellularLocation>
        <location evidence="1">Membrane</location>
        <topology evidence="1">Multi-pass membrane protein</topology>
    </subcellularLocation>
</comment>
<feature type="transmembrane region" description="Helical" evidence="6">
    <location>
        <begin position="388"/>
        <end position="410"/>
    </location>
</feature>
<sequence>MTLKSRFALFLSVMGPGIVTAFADNDAGGIATYASAGANYGYALIFTMIVSTVFLAIAQEISARTGAATGRGLADLIREQYGVRWTLFAMAVLMVANLGTTVSEFSGIATAFEIFGVSKYISVPLVAFIIWWLVIKTDYEKIEKIFLLLCLTFFSYVISGVMVHPPWHEVMIQSITPNFSGSPAFLLMAIGVIGTTITPWGQFYVQASVVDKGITSKNYRYTRWDVLIGSFFTGFIAFFIIVATAATLFVNHIPIETAKDVAIALKPLAGEYASLLFGFGLLGASVLAAFVLPLSTSYAVCEAFGFEHGISKSNREAPVFFGLYTVIIILGAAIVLWPGLSLYHVMLFTQVINGMLLPPILIFMVLIASKKSIMGEYANTPFFNGVAWFFNGILIVLTLLLLLSTLFPGLTARLFG</sequence>
<feature type="transmembrane region" description="Helical" evidence="6">
    <location>
        <begin position="317"/>
        <end position="337"/>
    </location>
</feature>
<dbReference type="HOGENOM" id="CLU_020088_6_1_9"/>
<dbReference type="NCBIfam" id="NF037982">
    <property type="entry name" value="Nramp_1"/>
    <property type="match status" value="1"/>
</dbReference>
<accession>W0EB18</accession>
<evidence type="ECO:0000256" key="1">
    <source>
        <dbReference type="ARBA" id="ARBA00004141"/>
    </source>
</evidence>
<dbReference type="GO" id="GO:0005886">
    <property type="term" value="C:plasma membrane"/>
    <property type="evidence" value="ECO:0007669"/>
    <property type="project" value="TreeGrafter"/>
</dbReference>
<evidence type="ECO:0000256" key="4">
    <source>
        <dbReference type="ARBA" id="ARBA00022989"/>
    </source>
</evidence>
<feature type="transmembrane region" description="Helical" evidence="6">
    <location>
        <begin position="343"/>
        <end position="367"/>
    </location>
</feature>
<feature type="transmembrane region" description="Helical" evidence="6">
    <location>
        <begin position="226"/>
        <end position="253"/>
    </location>
</feature>
<keyword evidence="7" id="KW-0732">Signal</keyword>
<dbReference type="GO" id="GO:0005384">
    <property type="term" value="F:manganese ion transmembrane transporter activity"/>
    <property type="evidence" value="ECO:0007669"/>
    <property type="project" value="TreeGrafter"/>
</dbReference>
<keyword evidence="2" id="KW-0813">Transport</keyword>
<dbReference type="eggNOG" id="COG1914">
    <property type="taxonomic scope" value="Bacteria"/>
</dbReference>
<dbReference type="STRING" id="871968.DESME_03600"/>
<name>W0EB18_9FIRM</name>
<feature type="transmembrane region" description="Helical" evidence="6">
    <location>
        <begin position="39"/>
        <end position="61"/>
    </location>
</feature>
<feature type="transmembrane region" description="Helical" evidence="6">
    <location>
        <begin position="82"/>
        <end position="102"/>
    </location>
</feature>